<sequence length="803" mass="89213">MHPLRKRKESDPDSESPAQAKRPRIDTIHVPFHRSTAAPAAIYSPLRRAPSDIEDIGIVVTSSDPGPSSGSLLRERHIPPPPSLKRPPATPTTPILNSLQPDYSSPHIPPLSPLINRQTLRELDLDVIIRNPVLRHDLLFDAGLQFRPRRKSDLSERYWKAVFEEVKTGCTCITLEYRTSKPLKTVCMCARCPEPPPTPLAYLITSTAYTIRMPSRVRTLLNEFLEVMLFVIQPLSNTAVYSNPNDVREQAREHSQHAAYLKQIFDPAFIYQELKHNVFDPSGVFVHIGEMLKNHCAPMRDRTVDELVRLAQQPGVEGLKAFRASLELLEQMKLDIANHQLTQLRPWLLRNTGSFEIKAFKMRFGHEPSLHNTREWLYASHRALTQRKESIAHPSYVDDMSFKAMTRNQQVYMSVLRGLVDIVFDSFTNASCSNSPPSTPVASVPPTPLTPSPVSGFSTFSSAPPTPSTSTRPETLYLDKTRLNNFSSEASDVTALYMLMLLFRQLAFMDVGPNASTRPVRSVDEEDLLQLRQELIDIGPAKMGACFVPRTGEPALEDMTEKQKKDIELRRSVRLDLVLQVAKRASDLRRRNCPASSVSSTPYGDAPDSRLVNIATTWAETNMQPGSSLSVLLHNRMREVLFDLVVSLAYPGKDVVSLAAAANGTLRTTTSVPGTSTTMHTSSVSTSMATCPAPKNSLPMVSTPEDDRAPSSPITTTMSRIPSTTTSSPHLKIDLYTSTRLLTTAEAVTDNHQPGMEGILDDARELAEKLARLALIHLNTFLAMYESEGFLIGLDGSAGLVRR</sequence>
<dbReference type="PANTHER" id="PTHR12832">
    <property type="entry name" value="TESTIS-SPECIFIC PROTEIN PBS13 T-COMPLEX 11"/>
    <property type="match status" value="1"/>
</dbReference>
<reference evidence="3" key="1">
    <citation type="submission" date="2020-11" db="EMBL/GenBank/DDBJ databases">
        <authorList>
            <consortium name="DOE Joint Genome Institute"/>
            <person name="Ahrendt S."/>
            <person name="Riley R."/>
            <person name="Andreopoulos W."/>
            <person name="Labutti K."/>
            <person name="Pangilinan J."/>
            <person name="Ruiz-Duenas F.J."/>
            <person name="Barrasa J.M."/>
            <person name="Sanchez-Garcia M."/>
            <person name="Camarero S."/>
            <person name="Miyauchi S."/>
            <person name="Serrano A."/>
            <person name="Linde D."/>
            <person name="Babiker R."/>
            <person name="Drula E."/>
            <person name="Ayuso-Fernandez I."/>
            <person name="Pacheco R."/>
            <person name="Padilla G."/>
            <person name="Ferreira P."/>
            <person name="Barriuso J."/>
            <person name="Kellner H."/>
            <person name="Castanera R."/>
            <person name="Alfaro M."/>
            <person name="Ramirez L."/>
            <person name="Pisabarro A.G."/>
            <person name="Kuo A."/>
            <person name="Tritt A."/>
            <person name="Lipzen A."/>
            <person name="He G."/>
            <person name="Yan M."/>
            <person name="Ng V."/>
            <person name="Cullen D."/>
            <person name="Martin F."/>
            <person name="Rosso M.-N."/>
            <person name="Henrissat B."/>
            <person name="Hibbett D."/>
            <person name="Martinez A.T."/>
            <person name="Grigoriev I.V."/>
        </authorList>
    </citation>
    <scope>NUCLEOTIDE SEQUENCE</scope>
    <source>
        <strain evidence="3">CBS 506.95</strain>
    </source>
</reference>
<gene>
    <name evidence="3" type="ORF">CPB83DRAFT_890363</name>
</gene>
<protein>
    <submittedName>
        <fullName evidence="3">T-complex protein 11-domain-containing protein</fullName>
    </submittedName>
</protein>
<organism evidence="3 4">
    <name type="scientific">Crepidotus variabilis</name>
    <dbReference type="NCBI Taxonomy" id="179855"/>
    <lineage>
        <taxon>Eukaryota</taxon>
        <taxon>Fungi</taxon>
        <taxon>Dikarya</taxon>
        <taxon>Basidiomycota</taxon>
        <taxon>Agaricomycotina</taxon>
        <taxon>Agaricomycetes</taxon>
        <taxon>Agaricomycetidae</taxon>
        <taxon>Agaricales</taxon>
        <taxon>Agaricineae</taxon>
        <taxon>Crepidotaceae</taxon>
        <taxon>Crepidotus</taxon>
    </lineage>
</organism>
<dbReference type="AlphaFoldDB" id="A0A9P6ERB6"/>
<feature type="compositionally biased region" description="Pro residues" evidence="2">
    <location>
        <begin position="79"/>
        <end position="91"/>
    </location>
</feature>
<dbReference type="Pfam" id="PF05794">
    <property type="entry name" value="Tcp11"/>
    <property type="match status" value="1"/>
</dbReference>
<dbReference type="InterPro" id="IPR008862">
    <property type="entry name" value="Tcp11"/>
</dbReference>
<comment type="similarity">
    <text evidence="1">Belongs to the TCP11 family.</text>
</comment>
<name>A0A9P6ERB6_9AGAR</name>
<evidence type="ECO:0000313" key="4">
    <source>
        <dbReference type="Proteomes" id="UP000807306"/>
    </source>
</evidence>
<dbReference type="EMBL" id="MU157829">
    <property type="protein sequence ID" value="KAF9533259.1"/>
    <property type="molecule type" value="Genomic_DNA"/>
</dbReference>
<comment type="caution">
    <text evidence="3">The sequence shown here is derived from an EMBL/GenBank/DDBJ whole genome shotgun (WGS) entry which is preliminary data.</text>
</comment>
<dbReference type="GO" id="GO:0010737">
    <property type="term" value="P:protein kinase A signaling"/>
    <property type="evidence" value="ECO:0007669"/>
    <property type="project" value="TreeGrafter"/>
</dbReference>
<evidence type="ECO:0000256" key="1">
    <source>
        <dbReference type="ARBA" id="ARBA00010954"/>
    </source>
</evidence>
<feature type="region of interest" description="Disordered" evidence="2">
    <location>
        <begin position="453"/>
        <end position="474"/>
    </location>
</feature>
<dbReference type="Proteomes" id="UP000807306">
    <property type="component" value="Unassembled WGS sequence"/>
</dbReference>
<keyword evidence="4" id="KW-1185">Reference proteome</keyword>
<dbReference type="PANTHER" id="PTHR12832:SF11">
    <property type="entry name" value="LD23868P"/>
    <property type="match status" value="1"/>
</dbReference>
<feature type="compositionally biased region" description="Low complexity" evidence="2">
    <location>
        <begin position="671"/>
        <end position="687"/>
    </location>
</feature>
<evidence type="ECO:0000256" key="2">
    <source>
        <dbReference type="SAM" id="MobiDB-lite"/>
    </source>
</evidence>
<feature type="compositionally biased region" description="Low complexity" evidence="2">
    <location>
        <begin position="62"/>
        <end position="72"/>
    </location>
</feature>
<feature type="compositionally biased region" description="Low complexity" evidence="2">
    <location>
        <begin position="710"/>
        <end position="726"/>
    </location>
</feature>
<feature type="compositionally biased region" description="Polar residues" evidence="2">
    <location>
        <begin position="92"/>
        <end position="103"/>
    </location>
</feature>
<feature type="region of interest" description="Disordered" evidence="2">
    <location>
        <begin position="671"/>
        <end position="726"/>
    </location>
</feature>
<dbReference type="OrthoDB" id="276323at2759"/>
<proteinExistence type="inferred from homology"/>
<feature type="region of interest" description="Disordered" evidence="2">
    <location>
        <begin position="59"/>
        <end position="103"/>
    </location>
</feature>
<accession>A0A9P6ERB6</accession>
<evidence type="ECO:0000313" key="3">
    <source>
        <dbReference type="EMBL" id="KAF9533259.1"/>
    </source>
</evidence>
<feature type="region of interest" description="Disordered" evidence="2">
    <location>
        <begin position="1"/>
        <end position="32"/>
    </location>
</feature>